<evidence type="ECO:0000256" key="5">
    <source>
        <dbReference type="ARBA" id="ARBA00022692"/>
    </source>
</evidence>
<feature type="transmembrane region" description="Helical" evidence="8">
    <location>
        <begin position="93"/>
        <end position="113"/>
    </location>
</feature>
<comment type="caution">
    <text evidence="10">The sequence shown here is derived from an EMBL/GenBank/DDBJ whole genome shotgun (WGS) entry which is preliminary data.</text>
</comment>
<dbReference type="STRING" id="1280950.HJO_16615"/>
<name>A0A059FAG7_9PROT</name>
<feature type="transmembrane region" description="Helical" evidence="8">
    <location>
        <begin position="288"/>
        <end position="317"/>
    </location>
</feature>
<dbReference type="InterPro" id="IPR000515">
    <property type="entry name" value="MetI-like"/>
</dbReference>
<feature type="transmembrane region" description="Helical" evidence="8">
    <location>
        <begin position="454"/>
        <end position="473"/>
    </location>
</feature>
<dbReference type="OrthoDB" id="9790211at2"/>
<dbReference type="GO" id="GO:0005886">
    <property type="term" value="C:plasma membrane"/>
    <property type="evidence" value="ECO:0007669"/>
    <property type="project" value="UniProtKB-SubCell"/>
</dbReference>
<feature type="domain" description="ABC transmembrane type-1" evidence="9">
    <location>
        <begin position="58"/>
        <end position="262"/>
    </location>
</feature>
<feature type="transmembrane region" description="Helical" evidence="8">
    <location>
        <begin position="54"/>
        <end position="81"/>
    </location>
</feature>
<evidence type="ECO:0000256" key="7">
    <source>
        <dbReference type="ARBA" id="ARBA00023136"/>
    </source>
</evidence>
<dbReference type="Gene3D" id="1.10.3720.10">
    <property type="entry name" value="MetI-like"/>
    <property type="match status" value="2"/>
</dbReference>
<accession>A0A059FAG7</accession>
<dbReference type="Pfam" id="PF00528">
    <property type="entry name" value="BPD_transp_1"/>
    <property type="match status" value="1"/>
</dbReference>
<organism evidence="10 11">
    <name type="scientific">Hyphomonas johnsonii MHS-2</name>
    <dbReference type="NCBI Taxonomy" id="1280950"/>
    <lineage>
        <taxon>Bacteria</taxon>
        <taxon>Pseudomonadati</taxon>
        <taxon>Pseudomonadota</taxon>
        <taxon>Alphaproteobacteria</taxon>
        <taxon>Hyphomonadales</taxon>
        <taxon>Hyphomonadaceae</taxon>
        <taxon>Hyphomonas</taxon>
    </lineage>
</organism>
<dbReference type="PATRIC" id="fig|1280950.3.peg.3327"/>
<evidence type="ECO:0000313" key="11">
    <source>
        <dbReference type="Proteomes" id="UP000025171"/>
    </source>
</evidence>
<keyword evidence="7 8" id="KW-0472">Membrane</keyword>
<keyword evidence="2 8" id="KW-0813">Transport</keyword>
<feature type="transmembrane region" description="Helical" evidence="8">
    <location>
        <begin position="148"/>
        <end position="169"/>
    </location>
</feature>
<dbReference type="eggNOG" id="COG1178">
    <property type="taxonomic scope" value="Bacteria"/>
</dbReference>
<dbReference type="FunFam" id="1.10.3720.10:FF:000088">
    <property type="entry name" value="Iron(III) ABC transporter, permease protein"/>
    <property type="match status" value="1"/>
</dbReference>
<gene>
    <name evidence="10" type="ORF">HJO_16615</name>
</gene>
<dbReference type="Proteomes" id="UP000025171">
    <property type="component" value="Unassembled WGS sequence"/>
</dbReference>
<keyword evidence="5 8" id="KW-0812">Transmembrane</keyword>
<comment type="subcellular location">
    <subcellularLocation>
        <location evidence="1">Cell inner membrane</location>
        <topology evidence="1">Multi-pass membrane protein</topology>
    </subcellularLocation>
    <subcellularLocation>
        <location evidence="8">Cell membrane</location>
        <topology evidence="8">Multi-pass membrane protein</topology>
    </subcellularLocation>
</comment>
<dbReference type="PANTHER" id="PTHR43357:SF3">
    <property type="entry name" value="FE(3+)-TRANSPORT SYSTEM PERMEASE PROTEIN FBPB 2"/>
    <property type="match status" value="1"/>
</dbReference>
<keyword evidence="11" id="KW-1185">Reference proteome</keyword>
<evidence type="ECO:0000256" key="8">
    <source>
        <dbReference type="RuleBase" id="RU363032"/>
    </source>
</evidence>
<evidence type="ECO:0000256" key="2">
    <source>
        <dbReference type="ARBA" id="ARBA00022448"/>
    </source>
</evidence>
<dbReference type="CDD" id="cd06261">
    <property type="entry name" value="TM_PBP2"/>
    <property type="match status" value="2"/>
</dbReference>
<dbReference type="InterPro" id="IPR035906">
    <property type="entry name" value="MetI-like_sf"/>
</dbReference>
<feature type="transmembrane region" description="Helical" evidence="8">
    <location>
        <begin position="503"/>
        <end position="524"/>
    </location>
</feature>
<evidence type="ECO:0000256" key="1">
    <source>
        <dbReference type="ARBA" id="ARBA00004429"/>
    </source>
</evidence>
<proteinExistence type="inferred from homology"/>
<evidence type="ECO:0000256" key="6">
    <source>
        <dbReference type="ARBA" id="ARBA00022989"/>
    </source>
</evidence>
<dbReference type="EMBL" id="ARYK01000012">
    <property type="protein sequence ID" value="KCZ87614.1"/>
    <property type="molecule type" value="Genomic_DNA"/>
</dbReference>
<reference evidence="10 11" key="1">
    <citation type="journal article" date="2014" name="Antonie Van Leeuwenhoek">
        <title>Hyphomonas beringensis sp. nov. and Hyphomonas chukchiensis sp. nov., isolated from surface seawater of the Bering Sea and Chukchi Sea.</title>
        <authorList>
            <person name="Li C."/>
            <person name="Lai Q."/>
            <person name="Li G."/>
            <person name="Dong C."/>
            <person name="Wang J."/>
            <person name="Liao Y."/>
            <person name="Shao Z."/>
        </authorList>
    </citation>
    <scope>NUCLEOTIDE SEQUENCE [LARGE SCALE GENOMIC DNA]</scope>
    <source>
        <strain evidence="10 11">MHS-2</strain>
    </source>
</reference>
<dbReference type="SUPFAM" id="SSF161098">
    <property type="entry name" value="MetI-like"/>
    <property type="match status" value="2"/>
</dbReference>
<dbReference type="GO" id="GO:0055085">
    <property type="term" value="P:transmembrane transport"/>
    <property type="evidence" value="ECO:0007669"/>
    <property type="project" value="InterPro"/>
</dbReference>
<keyword evidence="3" id="KW-1003">Cell membrane</keyword>
<feature type="transmembrane region" description="Helical" evidence="8">
    <location>
        <begin position="396"/>
        <end position="413"/>
    </location>
</feature>
<feature type="transmembrane region" description="Helical" evidence="8">
    <location>
        <begin position="246"/>
        <end position="267"/>
    </location>
</feature>
<feature type="transmembrane region" description="Helical" evidence="8">
    <location>
        <begin position="370"/>
        <end position="390"/>
    </location>
</feature>
<evidence type="ECO:0000259" key="9">
    <source>
        <dbReference type="PROSITE" id="PS50928"/>
    </source>
</evidence>
<comment type="similarity">
    <text evidence="8">Belongs to the binding-protein-dependent transport system permease family.</text>
</comment>
<feature type="transmembrane region" description="Helical" evidence="8">
    <location>
        <begin position="337"/>
        <end position="358"/>
    </location>
</feature>
<dbReference type="PROSITE" id="PS50928">
    <property type="entry name" value="ABC_TM1"/>
    <property type="match status" value="2"/>
</dbReference>
<keyword evidence="4" id="KW-0997">Cell inner membrane</keyword>
<feature type="domain" description="ABC transmembrane type-1" evidence="9">
    <location>
        <begin position="333"/>
        <end position="524"/>
    </location>
</feature>
<protein>
    <submittedName>
        <fullName evidence="10">ABC transporter permease</fullName>
    </submittedName>
</protein>
<feature type="transmembrane region" description="Helical" evidence="8">
    <location>
        <begin position="20"/>
        <end position="42"/>
    </location>
</feature>
<evidence type="ECO:0000256" key="3">
    <source>
        <dbReference type="ARBA" id="ARBA00022475"/>
    </source>
</evidence>
<sequence length="537" mass="55736">MAGLPSLRGLTFKASDGPAFVAGLVIAVPVVSTLIAGAIFGGGDVWIHIRDTLLAGYVAGSLGTLALAGLLMLAFAVPTAWLVTMYRFPGRAVFEWLLILPLAAPGYVLAYAYGDLLGVGGPIQSALRNATGLAARDYWFPDVHSLPGLAFILALTLYPYVYLTARAAFISQSVCSLEAARSLGASAARSFWQVALPAARPAIAAGLALALMEAAADYGAAEYLGVPTLTFGIVRAWTSFGEPATAARLALILLGVVLALILFERWSRGRRGSQQSSRRWRQVARAPLAPPLALAATALCATLFLAAFGLPVGRLLWRSLEARETIAPIWDALRNTLVLAGAGAALAFVLALIVALSLRASGPLVQFARLAASSGYAIPGAVLAMGALVVLGLLPFTLTGASALIALAWVYASRFTAAGAEPMVAALARAPASLGQAASSLGASPYRRAREVDLPIALSGATAGALILFVEALKELPATLMLRPFNWDTLAVRAHAYAVDERLAAAALPALLITLAGLVPVIFLSWRLSRARPGGAA</sequence>
<keyword evidence="6 8" id="KW-1133">Transmembrane helix</keyword>
<dbReference type="PANTHER" id="PTHR43357">
    <property type="entry name" value="INNER MEMBRANE ABC TRANSPORTER PERMEASE PROTEIN YDCV"/>
    <property type="match status" value="1"/>
</dbReference>
<evidence type="ECO:0000256" key="4">
    <source>
        <dbReference type="ARBA" id="ARBA00022519"/>
    </source>
</evidence>
<evidence type="ECO:0000313" key="10">
    <source>
        <dbReference type="EMBL" id="KCZ87614.1"/>
    </source>
</evidence>
<dbReference type="AlphaFoldDB" id="A0A059FAG7"/>
<dbReference type="RefSeq" id="WP_084142191.1">
    <property type="nucleotide sequence ID" value="NZ_ARYK01000012.1"/>
</dbReference>
<feature type="transmembrane region" description="Helical" evidence="8">
    <location>
        <begin position="190"/>
        <end position="212"/>
    </location>
</feature>